<accession>A0ABW0K7K2</accession>
<dbReference type="Pfam" id="PF07978">
    <property type="entry name" value="NIPSNAP"/>
    <property type="match status" value="1"/>
</dbReference>
<dbReference type="InterPro" id="IPR011008">
    <property type="entry name" value="Dimeric_a/b-barrel"/>
</dbReference>
<dbReference type="EMBL" id="JBHSMJ010000014">
    <property type="protein sequence ID" value="MFC5448977.1"/>
    <property type="molecule type" value="Genomic_DNA"/>
</dbReference>
<feature type="domain" description="NIPSNAP" evidence="1">
    <location>
        <begin position="6"/>
        <end position="106"/>
    </location>
</feature>
<comment type="caution">
    <text evidence="2">The sequence shown here is derived from an EMBL/GenBank/DDBJ whole genome shotgun (WGS) entry which is preliminary data.</text>
</comment>
<sequence length="117" mass="14109">MANIIYELRIYDMHPGKMSAIKDRFRDHVIQLFIKHEMKITDFWEDLDEANNRLYYLVEHADLETRNLNYEQFRGDPEWIELKRMTEQDGPLVKKQESIFMKQAAFFNHNNLTNGAN</sequence>
<evidence type="ECO:0000313" key="2">
    <source>
        <dbReference type="EMBL" id="MFC5448977.1"/>
    </source>
</evidence>
<reference evidence="3" key="1">
    <citation type="journal article" date="2019" name="Int. J. Syst. Evol. Microbiol.">
        <title>The Global Catalogue of Microorganisms (GCM) 10K type strain sequencing project: providing services to taxonomists for standard genome sequencing and annotation.</title>
        <authorList>
            <consortium name="The Broad Institute Genomics Platform"/>
            <consortium name="The Broad Institute Genome Sequencing Center for Infectious Disease"/>
            <person name="Wu L."/>
            <person name="Ma J."/>
        </authorList>
    </citation>
    <scope>NUCLEOTIDE SEQUENCE [LARGE SCALE GENOMIC DNA]</scope>
    <source>
        <strain evidence="3">KACC 11904</strain>
    </source>
</reference>
<name>A0ABW0K7K2_9BACL</name>
<dbReference type="Gene3D" id="3.30.70.100">
    <property type="match status" value="1"/>
</dbReference>
<dbReference type="InterPro" id="IPR012577">
    <property type="entry name" value="NIPSNAP"/>
</dbReference>
<dbReference type="SUPFAM" id="SSF54909">
    <property type="entry name" value="Dimeric alpha+beta barrel"/>
    <property type="match status" value="1"/>
</dbReference>
<proteinExistence type="predicted"/>
<keyword evidence="3" id="KW-1185">Reference proteome</keyword>
<protein>
    <submittedName>
        <fullName evidence="2">NIPSNAP family protein</fullName>
    </submittedName>
</protein>
<evidence type="ECO:0000259" key="1">
    <source>
        <dbReference type="Pfam" id="PF07978"/>
    </source>
</evidence>
<dbReference type="Proteomes" id="UP001596044">
    <property type="component" value="Unassembled WGS sequence"/>
</dbReference>
<gene>
    <name evidence="2" type="ORF">ACFPOG_11920</name>
</gene>
<dbReference type="RefSeq" id="WP_377524532.1">
    <property type="nucleotide sequence ID" value="NZ_JBHSMJ010000014.1"/>
</dbReference>
<organism evidence="2 3">
    <name type="scientific">Paenibacillus aestuarii</name>
    <dbReference type="NCBI Taxonomy" id="516965"/>
    <lineage>
        <taxon>Bacteria</taxon>
        <taxon>Bacillati</taxon>
        <taxon>Bacillota</taxon>
        <taxon>Bacilli</taxon>
        <taxon>Bacillales</taxon>
        <taxon>Paenibacillaceae</taxon>
        <taxon>Paenibacillus</taxon>
    </lineage>
</organism>
<evidence type="ECO:0000313" key="3">
    <source>
        <dbReference type="Proteomes" id="UP001596044"/>
    </source>
</evidence>